<dbReference type="Proteomes" id="UP000834106">
    <property type="component" value="Chromosome 1"/>
</dbReference>
<feature type="compositionally biased region" description="Pro residues" evidence="1">
    <location>
        <begin position="54"/>
        <end position="64"/>
    </location>
</feature>
<feature type="compositionally biased region" description="Pro residues" evidence="1">
    <location>
        <begin position="33"/>
        <end position="45"/>
    </location>
</feature>
<gene>
    <name evidence="2" type="ORF">FPE_LOCUS1311</name>
</gene>
<organism evidence="2 3">
    <name type="scientific">Fraxinus pennsylvanica</name>
    <dbReference type="NCBI Taxonomy" id="56036"/>
    <lineage>
        <taxon>Eukaryota</taxon>
        <taxon>Viridiplantae</taxon>
        <taxon>Streptophyta</taxon>
        <taxon>Embryophyta</taxon>
        <taxon>Tracheophyta</taxon>
        <taxon>Spermatophyta</taxon>
        <taxon>Magnoliopsida</taxon>
        <taxon>eudicotyledons</taxon>
        <taxon>Gunneridae</taxon>
        <taxon>Pentapetalae</taxon>
        <taxon>asterids</taxon>
        <taxon>lamiids</taxon>
        <taxon>Lamiales</taxon>
        <taxon>Oleaceae</taxon>
        <taxon>Oleeae</taxon>
        <taxon>Fraxinus</taxon>
    </lineage>
</organism>
<evidence type="ECO:0000256" key="1">
    <source>
        <dbReference type="SAM" id="MobiDB-lite"/>
    </source>
</evidence>
<feature type="region of interest" description="Disordered" evidence="1">
    <location>
        <begin position="33"/>
        <end position="64"/>
    </location>
</feature>
<protein>
    <recommendedName>
        <fullName evidence="4">YLP motif-containing protein 1</fullName>
    </recommendedName>
</protein>
<feature type="region of interest" description="Disordered" evidence="1">
    <location>
        <begin position="657"/>
        <end position="680"/>
    </location>
</feature>
<dbReference type="PANTHER" id="PTHR13413">
    <property type="entry name" value="YLP MOTIF CONTAINING PROTEIN NUCLEAR PROTEIN ZAP"/>
    <property type="match status" value="1"/>
</dbReference>
<dbReference type="SUPFAM" id="SSF52540">
    <property type="entry name" value="P-loop containing nucleoside triphosphate hydrolases"/>
    <property type="match status" value="1"/>
</dbReference>
<dbReference type="Gene3D" id="3.40.50.300">
    <property type="entry name" value="P-loop containing nucleotide triphosphate hydrolases"/>
    <property type="match status" value="1"/>
</dbReference>
<evidence type="ECO:0000313" key="2">
    <source>
        <dbReference type="EMBL" id="CAI9753880.1"/>
    </source>
</evidence>
<dbReference type="GO" id="GO:0005634">
    <property type="term" value="C:nucleus"/>
    <property type="evidence" value="ECO:0007669"/>
    <property type="project" value="InterPro"/>
</dbReference>
<feature type="compositionally biased region" description="Basic and acidic residues" evidence="1">
    <location>
        <begin position="769"/>
        <end position="783"/>
    </location>
</feature>
<accession>A0AAD2DJA0</accession>
<dbReference type="PANTHER" id="PTHR13413:SF0">
    <property type="entry name" value="YLP MOTIF-CONTAINING PROTEIN 1"/>
    <property type="match status" value="1"/>
</dbReference>
<dbReference type="FunFam" id="3.40.50.300:FF:000978">
    <property type="entry name" value="YLP motif-containing protein 1 isoform X3"/>
    <property type="match status" value="1"/>
</dbReference>
<dbReference type="GO" id="GO:0032204">
    <property type="term" value="P:regulation of telomere maintenance"/>
    <property type="evidence" value="ECO:0007669"/>
    <property type="project" value="TreeGrafter"/>
</dbReference>
<dbReference type="InterPro" id="IPR026314">
    <property type="entry name" value="YLP_motif_con_p1"/>
</dbReference>
<sequence length="829" mass="93282">MDQSWRPRVPSGNLCPVCSNSHFPFCPPPFPDFTRPPPKFPPPTPQFSDQFYQRPPPPRPPPLQPPYDPFVDHRGSTMNAYPPPLVPHRIWNDNSNFNGDTYGSTRLEYDFNNGQVGVKRMRFEDSGPPPGPYMSEQQVNSLRLFAEDERRLKLIHDHGAASQNLGTNYDGGYKISSNNFERSGFRVLGVGRFERDGGVNCQESDSNMKRKREEEHFEYQYSENNKNPYNRTGSDLILSRAYGTNGHEADGYIDALCKEQRQGGRQLNNQFPQPYNMQQHLMEPKPTNYRLSNLSGMNMGPMQDSLVFSGQPPLPNSPPPPLPMEQPVCHLSEHVVSSPSAGMSSLFPIPAESAASLLSSNTAVSEAITSAPVYYPSKASLNSSGYPNEEVRAMRTAPSKTKSVESEQFPPRRPSSDKPKVIDASYILKYPHRATRPDHIVIILRGLPGSGKSYLAKLLRDLEVENGGSAPRIHSMDDYFMTEVEKAEESDGSKPSGSVRGKKAVTKKVMEYCYEPEMEEAYRSSMLKAFKKTLDEGVFSFVIVDDRNLRVADFAQFWAIAKRSGYEVYILEATYKDPVGCAARNVHGFSHGDIQKMANQWEEAPSLYMKLDIKSLLHGDDLEQNGIQEVDMDTEDVDHNCDLSGSQERNVENFAGSSREDLPFDCSSKDDQKWDTEEDHPVEEVIELRKSKWSNELDEDDKRTEVTRENLNALSGLIQSYSKEGKSVRWADKVGSSGFSIGAVKMSNMLSLVIGPGVGYNLKSNPLPEEEKLSSQRRGESKRQNMFQEQLRAEQSSRDVGHALMPLFPTCCCSGSWNYRSRNSDDWPF</sequence>
<keyword evidence="3" id="KW-1185">Reference proteome</keyword>
<dbReference type="Pfam" id="PF13671">
    <property type="entry name" value="AAA_33"/>
    <property type="match status" value="1"/>
</dbReference>
<dbReference type="AlphaFoldDB" id="A0AAD2DJA0"/>
<reference evidence="2" key="1">
    <citation type="submission" date="2023-05" db="EMBL/GenBank/DDBJ databases">
        <authorList>
            <person name="Huff M."/>
        </authorList>
    </citation>
    <scope>NUCLEOTIDE SEQUENCE</scope>
</reference>
<feature type="compositionally biased region" description="Basic and acidic residues" evidence="1">
    <location>
        <begin position="658"/>
        <end position="675"/>
    </location>
</feature>
<evidence type="ECO:0008006" key="4">
    <source>
        <dbReference type="Google" id="ProtNLM"/>
    </source>
</evidence>
<evidence type="ECO:0000313" key="3">
    <source>
        <dbReference type="Proteomes" id="UP000834106"/>
    </source>
</evidence>
<dbReference type="InterPro" id="IPR027417">
    <property type="entry name" value="P-loop_NTPase"/>
</dbReference>
<feature type="region of interest" description="Disordered" evidence="1">
    <location>
        <begin position="393"/>
        <end position="418"/>
    </location>
</feature>
<feature type="region of interest" description="Disordered" evidence="1">
    <location>
        <begin position="765"/>
        <end position="784"/>
    </location>
</feature>
<name>A0AAD2DJA0_9LAMI</name>
<dbReference type="EMBL" id="OU503036">
    <property type="protein sequence ID" value="CAI9753880.1"/>
    <property type="molecule type" value="Genomic_DNA"/>
</dbReference>
<proteinExistence type="predicted"/>